<accession>A0ABS0TD02</accession>
<dbReference type="Proteomes" id="UP000635665">
    <property type="component" value="Unassembled WGS sequence"/>
</dbReference>
<reference evidence="1 2" key="1">
    <citation type="submission" date="2020-12" db="EMBL/GenBank/DDBJ databases">
        <title>Salegentibacter orientalis sp. nov., isolated from costal sediment.</title>
        <authorList>
            <person name="Lian F.-B."/>
        </authorList>
    </citation>
    <scope>NUCLEOTIDE SEQUENCE [LARGE SCALE GENOMIC DNA]</scope>
    <source>
        <strain evidence="1 2">F60176</strain>
    </source>
</reference>
<comment type="caution">
    <text evidence="1">The sequence shown here is derived from an EMBL/GenBank/DDBJ whole genome shotgun (WGS) entry which is preliminary data.</text>
</comment>
<dbReference type="Gene3D" id="3.40.30.10">
    <property type="entry name" value="Glutaredoxin"/>
    <property type="match status" value="1"/>
</dbReference>
<dbReference type="RefSeq" id="WP_198637732.1">
    <property type="nucleotide sequence ID" value="NZ_JAEHNY010000002.1"/>
</dbReference>
<evidence type="ECO:0000313" key="1">
    <source>
        <dbReference type="EMBL" id="MBI6118883.1"/>
    </source>
</evidence>
<evidence type="ECO:0000313" key="2">
    <source>
        <dbReference type="Proteomes" id="UP000635665"/>
    </source>
</evidence>
<dbReference type="Pfam" id="PF14595">
    <property type="entry name" value="Thioredoxin_9"/>
    <property type="match status" value="1"/>
</dbReference>
<organism evidence="1 2">
    <name type="scientific">Salegentibacter maritimus</name>
    <dbReference type="NCBI Taxonomy" id="2794347"/>
    <lineage>
        <taxon>Bacteria</taxon>
        <taxon>Pseudomonadati</taxon>
        <taxon>Bacteroidota</taxon>
        <taxon>Flavobacteriia</taxon>
        <taxon>Flavobacteriales</taxon>
        <taxon>Flavobacteriaceae</taxon>
        <taxon>Salegentibacter</taxon>
    </lineage>
</organism>
<name>A0ABS0TD02_9FLAO</name>
<proteinExistence type="predicted"/>
<keyword evidence="2" id="KW-1185">Reference proteome</keyword>
<dbReference type="InterPro" id="IPR036249">
    <property type="entry name" value="Thioredoxin-like_sf"/>
</dbReference>
<gene>
    <name evidence="1" type="ORF">I6U50_02495</name>
</gene>
<sequence>MKKLIQDSLDKAISYEKYNELFQRLVDQGKTTGEITPDKINYTKLNYSRSKRLDKTIKLSEEQIASFKDLSSKQTWLVITEPWCGDAAQSLPYFNKIASISDNIDLKIVLRDEHLELMDSFLTYGSRSIPKLIIIDQNLEVIAHWGPRSKAATKLVDDYVQEYDIIDDQLKTNLQLWYNKNKGEAIVCELQELICSQKPSEVF</sequence>
<dbReference type="SUPFAM" id="SSF52833">
    <property type="entry name" value="Thioredoxin-like"/>
    <property type="match status" value="1"/>
</dbReference>
<protein>
    <submittedName>
        <fullName evidence="1">Thioredoxin family protein</fullName>
    </submittedName>
</protein>
<dbReference type="EMBL" id="JAEHNY010000002">
    <property type="protein sequence ID" value="MBI6118883.1"/>
    <property type="molecule type" value="Genomic_DNA"/>
</dbReference>